<name>A0A0P0VJH2_ORYSJ</name>
<feature type="non-terminal residue" evidence="1">
    <location>
        <position position="1"/>
    </location>
</feature>
<proteinExistence type="evidence at protein level"/>
<evidence type="ECO:0000313" key="2">
    <source>
        <dbReference type="Proteomes" id="UP000059680"/>
    </source>
</evidence>
<evidence type="ECO:0000313" key="1">
    <source>
        <dbReference type="EMBL" id="BAS78869.1"/>
    </source>
</evidence>
<keyword evidence="3" id="KW-1267">Proteomics identification</keyword>
<keyword evidence="2" id="KW-1185">Reference proteome</keyword>
<sequence length="173" mass="19518">QPAARPPSRPQRAHLSFCPPNPLPGGPGLTRLVIPPPFCFAGRRYVRPYYFEFISHVKNRWAGKTIVDLFTDEFKGRPREYYVHAVKCGRLQVDDQMVHADYVVQSSQKISHFLHRHEPPVLGGDITILQNEADVVTVCKPASVPVHPCGQYRKNTVVGILQAEHGLVPLFLF</sequence>
<dbReference type="Proteomes" id="UP000059680">
    <property type="component" value="Chromosome 2"/>
</dbReference>
<dbReference type="AlphaFoldDB" id="A0A0P0VJH2"/>
<dbReference type="PANTHER" id="PTHR21600:SF40">
    <property type="entry name" value="PSEUDOURIDYLATE SYNTHASE RPUSD2"/>
    <property type="match status" value="1"/>
</dbReference>
<dbReference type="InterPro" id="IPR050188">
    <property type="entry name" value="RluA_PseudoU_synthase"/>
</dbReference>
<dbReference type="PANTHER" id="PTHR21600">
    <property type="entry name" value="MITOCHONDRIAL RNA PSEUDOURIDINE SYNTHASE"/>
    <property type="match status" value="1"/>
</dbReference>
<organism evidence="1 2">
    <name type="scientific">Oryza sativa subsp. japonica</name>
    <name type="common">Rice</name>
    <dbReference type="NCBI Taxonomy" id="39947"/>
    <lineage>
        <taxon>Eukaryota</taxon>
        <taxon>Viridiplantae</taxon>
        <taxon>Streptophyta</taxon>
        <taxon>Embryophyta</taxon>
        <taxon>Tracheophyta</taxon>
        <taxon>Spermatophyta</taxon>
        <taxon>Magnoliopsida</taxon>
        <taxon>Liliopsida</taxon>
        <taxon>Poales</taxon>
        <taxon>Poaceae</taxon>
        <taxon>BOP clade</taxon>
        <taxon>Oryzoideae</taxon>
        <taxon>Oryzeae</taxon>
        <taxon>Oryzinae</taxon>
        <taxon>Oryza</taxon>
        <taxon>Oryza sativa</taxon>
    </lineage>
</organism>
<evidence type="ECO:0007829" key="3">
    <source>
        <dbReference type="PeptideAtlas" id="A0A0P0VJH2"/>
    </source>
</evidence>
<dbReference type="Gramene" id="Os02t0512300-01">
    <property type="protein sequence ID" value="Os02t0512300-01"/>
    <property type="gene ID" value="Os02g0512300"/>
</dbReference>
<reference evidence="2" key="1">
    <citation type="journal article" date="2005" name="Nature">
        <title>The map-based sequence of the rice genome.</title>
        <authorList>
            <consortium name="International rice genome sequencing project (IRGSP)"/>
            <person name="Matsumoto T."/>
            <person name="Wu J."/>
            <person name="Kanamori H."/>
            <person name="Katayose Y."/>
            <person name="Fujisawa M."/>
            <person name="Namiki N."/>
            <person name="Mizuno H."/>
            <person name="Yamamoto K."/>
            <person name="Antonio B.A."/>
            <person name="Baba T."/>
            <person name="Sakata K."/>
            <person name="Nagamura Y."/>
            <person name="Aoki H."/>
            <person name="Arikawa K."/>
            <person name="Arita K."/>
            <person name="Bito T."/>
            <person name="Chiden Y."/>
            <person name="Fujitsuka N."/>
            <person name="Fukunaka R."/>
            <person name="Hamada M."/>
            <person name="Harada C."/>
            <person name="Hayashi A."/>
            <person name="Hijishita S."/>
            <person name="Honda M."/>
            <person name="Hosokawa S."/>
            <person name="Ichikawa Y."/>
            <person name="Idonuma A."/>
            <person name="Iijima M."/>
            <person name="Ikeda M."/>
            <person name="Ikeno M."/>
            <person name="Ito K."/>
            <person name="Ito S."/>
            <person name="Ito T."/>
            <person name="Ito Y."/>
            <person name="Ito Y."/>
            <person name="Iwabuchi A."/>
            <person name="Kamiya K."/>
            <person name="Karasawa W."/>
            <person name="Kurita K."/>
            <person name="Katagiri S."/>
            <person name="Kikuta A."/>
            <person name="Kobayashi H."/>
            <person name="Kobayashi N."/>
            <person name="Machita K."/>
            <person name="Maehara T."/>
            <person name="Masukawa M."/>
            <person name="Mizubayashi T."/>
            <person name="Mukai Y."/>
            <person name="Nagasaki H."/>
            <person name="Nagata Y."/>
            <person name="Naito S."/>
            <person name="Nakashima M."/>
            <person name="Nakama Y."/>
            <person name="Nakamichi Y."/>
            <person name="Nakamura M."/>
            <person name="Meguro A."/>
            <person name="Negishi M."/>
            <person name="Ohta I."/>
            <person name="Ohta T."/>
            <person name="Okamoto M."/>
            <person name="Ono N."/>
            <person name="Saji S."/>
            <person name="Sakaguchi M."/>
            <person name="Sakai K."/>
            <person name="Shibata M."/>
            <person name="Shimokawa T."/>
            <person name="Song J."/>
            <person name="Takazaki Y."/>
            <person name="Terasawa K."/>
            <person name="Tsugane M."/>
            <person name="Tsuji K."/>
            <person name="Ueda S."/>
            <person name="Waki K."/>
            <person name="Yamagata H."/>
            <person name="Yamamoto M."/>
            <person name="Yamamoto S."/>
            <person name="Yamane H."/>
            <person name="Yoshiki S."/>
            <person name="Yoshihara R."/>
            <person name="Yukawa K."/>
            <person name="Zhong H."/>
            <person name="Yano M."/>
            <person name="Yuan Q."/>
            <person name="Ouyang S."/>
            <person name="Liu J."/>
            <person name="Jones K.M."/>
            <person name="Gansberger K."/>
            <person name="Moffat K."/>
            <person name="Hill J."/>
            <person name="Bera J."/>
            <person name="Fadrosh D."/>
            <person name="Jin S."/>
            <person name="Johri S."/>
            <person name="Kim M."/>
            <person name="Overton L."/>
            <person name="Reardon M."/>
            <person name="Tsitrin T."/>
            <person name="Vuong H."/>
            <person name="Weaver B."/>
            <person name="Ciecko A."/>
            <person name="Tallon L."/>
            <person name="Jackson J."/>
            <person name="Pai G."/>
            <person name="Aken S.V."/>
            <person name="Utterback T."/>
            <person name="Reidmuller S."/>
            <person name="Feldblyum T."/>
            <person name="Hsiao J."/>
            <person name="Zismann V."/>
            <person name="Iobst S."/>
            <person name="de Vazeille A.R."/>
            <person name="Buell C.R."/>
            <person name="Ying K."/>
            <person name="Li Y."/>
            <person name="Lu T."/>
            <person name="Huang Y."/>
            <person name="Zhao Q."/>
            <person name="Feng Q."/>
            <person name="Zhang L."/>
            <person name="Zhu J."/>
            <person name="Weng Q."/>
            <person name="Mu J."/>
            <person name="Lu Y."/>
            <person name="Fan D."/>
            <person name="Liu Y."/>
            <person name="Guan J."/>
            <person name="Zhang Y."/>
            <person name="Yu S."/>
            <person name="Liu X."/>
            <person name="Zhang Y."/>
            <person name="Hong G."/>
            <person name="Han B."/>
            <person name="Choisne N."/>
            <person name="Demange N."/>
            <person name="Orjeda G."/>
            <person name="Samain S."/>
            <person name="Cattolico L."/>
            <person name="Pelletier E."/>
            <person name="Couloux A."/>
            <person name="Segurens B."/>
            <person name="Wincker P."/>
            <person name="D'Hont A."/>
            <person name="Scarpelli C."/>
            <person name="Weissenbach J."/>
            <person name="Salanoubat M."/>
            <person name="Quetier F."/>
            <person name="Yu Y."/>
            <person name="Kim H.R."/>
            <person name="Rambo T."/>
            <person name="Currie J."/>
            <person name="Collura K."/>
            <person name="Luo M."/>
            <person name="Yang T."/>
            <person name="Ammiraju J.S.S."/>
            <person name="Engler F."/>
            <person name="Soderlund C."/>
            <person name="Wing R.A."/>
            <person name="Palmer L.E."/>
            <person name="de la Bastide M."/>
            <person name="Spiegel L."/>
            <person name="Nascimento L."/>
            <person name="Zutavern T."/>
            <person name="O'Shaughnessy A."/>
            <person name="Dike S."/>
            <person name="Dedhia N."/>
            <person name="Preston R."/>
            <person name="Balija V."/>
            <person name="McCombie W.R."/>
            <person name="Chow T."/>
            <person name="Chen H."/>
            <person name="Chung M."/>
            <person name="Chen C."/>
            <person name="Shaw J."/>
            <person name="Wu H."/>
            <person name="Hsiao K."/>
            <person name="Chao Y."/>
            <person name="Chu M."/>
            <person name="Cheng C."/>
            <person name="Hour A."/>
            <person name="Lee P."/>
            <person name="Lin S."/>
            <person name="Lin Y."/>
            <person name="Liou J."/>
            <person name="Liu S."/>
            <person name="Hsing Y."/>
            <person name="Raghuvanshi S."/>
            <person name="Mohanty A."/>
            <person name="Bharti A.K."/>
            <person name="Gaur A."/>
            <person name="Gupta V."/>
            <person name="Kumar D."/>
            <person name="Ravi V."/>
            <person name="Vij S."/>
            <person name="Kapur A."/>
            <person name="Khurana P."/>
            <person name="Khurana P."/>
            <person name="Khurana J.P."/>
            <person name="Tyagi A.K."/>
            <person name="Gaikwad K."/>
            <person name="Singh A."/>
            <person name="Dalal V."/>
            <person name="Srivastava S."/>
            <person name="Dixit A."/>
            <person name="Pal A.K."/>
            <person name="Ghazi I.A."/>
            <person name="Yadav M."/>
            <person name="Pandit A."/>
            <person name="Bhargava A."/>
            <person name="Sureshbabu K."/>
            <person name="Batra K."/>
            <person name="Sharma T.R."/>
            <person name="Mohapatra T."/>
            <person name="Singh N.K."/>
            <person name="Messing J."/>
            <person name="Nelson A.B."/>
            <person name="Fuks G."/>
            <person name="Kavchok S."/>
            <person name="Keizer G."/>
            <person name="Linton E."/>
            <person name="Llaca V."/>
            <person name="Song R."/>
            <person name="Tanyolac B."/>
            <person name="Young S."/>
            <person name="Ho-Il K."/>
            <person name="Hahn J.H."/>
            <person name="Sangsakoo G."/>
            <person name="Vanavichit A."/>
            <person name="de Mattos Luiz.A.T."/>
            <person name="Zimmer P.D."/>
            <person name="Malone G."/>
            <person name="Dellagostin O."/>
            <person name="de Oliveira A.C."/>
            <person name="Bevan M."/>
            <person name="Bancroft I."/>
            <person name="Minx P."/>
            <person name="Cordum H."/>
            <person name="Wilson R."/>
            <person name="Cheng Z."/>
            <person name="Jin W."/>
            <person name="Jiang J."/>
            <person name="Leong S.A."/>
            <person name="Iwama H."/>
            <person name="Gojobori T."/>
            <person name="Itoh T."/>
            <person name="Niimura Y."/>
            <person name="Fujii Y."/>
            <person name="Habara T."/>
            <person name="Sakai H."/>
            <person name="Sato Y."/>
            <person name="Wilson G."/>
            <person name="Kumar K."/>
            <person name="McCouch S."/>
            <person name="Juretic N."/>
            <person name="Hoen D."/>
            <person name="Wright S."/>
            <person name="Bruskiewich R."/>
            <person name="Bureau T."/>
            <person name="Miyao A."/>
            <person name="Hirochika H."/>
            <person name="Nishikawa T."/>
            <person name="Kadowaki K."/>
            <person name="Sugiura M."/>
            <person name="Burr B."/>
            <person name="Sasaki T."/>
        </authorList>
    </citation>
    <scope>NUCLEOTIDE SEQUENCE [LARGE SCALE GENOMIC DNA]</scope>
    <source>
        <strain evidence="2">cv. Nipponbare</strain>
    </source>
</reference>
<dbReference type="EMBL" id="AP014958">
    <property type="protein sequence ID" value="BAS78869.1"/>
    <property type="molecule type" value="Genomic_DNA"/>
</dbReference>
<reference evidence="1 2" key="2">
    <citation type="journal article" date="2013" name="Plant Cell Physiol.">
        <title>Rice Annotation Project Database (RAP-DB): an integrative and interactive database for rice genomics.</title>
        <authorList>
            <person name="Sakai H."/>
            <person name="Lee S.S."/>
            <person name="Tanaka T."/>
            <person name="Numa H."/>
            <person name="Kim J."/>
            <person name="Kawahara Y."/>
            <person name="Wakimoto H."/>
            <person name="Yang C.C."/>
            <person name="Iwamoto M."/>
            <person name="Abe T."/>
            <person name="Yamada Y."/>
            <person name="Muto A."/>
            <person name="Inokuchi H."/>
            <person name="Ikemura T."/>
            <person name="Matsumoto T."/>
            <person name="Sasaki T."/>
            <person name="Itoh T."/>
        </authorList>
    </citation>
    <scope>NUCLEOTIDE SEQUENCE [LARGE SCALE GENOMIC DNA]</scope>
    <source>
        <strain evidence="2">cv. Nipponbare</strain>
    </source>
</reference>
<accession>A0A0P0VJH2</accession>
<reference evidence="1 2" key="3">
    <citation type="journal article" date="2013" name="Rice">
        <title>Improvement of the Oryza sativa Nipponbare reference genome using next generation sequence and optical map data.</title>
        <authorList>
            <person name="Kawahara Y."/>
            <person name="de la Bastide M."/>
            <person name="Hamilton J.P."/>
            <person name="Kanamori H."/>
            <person name="McCombie W.R."/>
            <person name="Ouyang S."/>
            <person name="Schwartz D.C."/>
            <person name="Tanaka T."/>
            <person name="Wu J."/>
            <person name="Zhou S."/>
            <person name="Childs K.L."/>
            <person name="Davidson R.M."/>
            <person name="Lin H."/>
            <person name="Quesada-Ocampo L."/>
            <person name="Vaillancourt B."/>
            <person name="Sakai H."/>
            <person name="Lee S.S."/>
            <person name="Kim J."/>
            <person name="Numa H."/>
            <person name="Itoh T."/>
            <person name="Buell C.R."/>
            <person name="Matsumoto T."/>
        </authorList>
    </citation>
    <scope>NUCLEOTIDE SEQUENCE [LARGE SCALE GENOMIC DNA]</scope>
    <source>
        <strain evidence="2">cv. Nipponbare</strain>
    </source>
</reference>
<gene>
    <name evidence="1" type="ordered locus">Os02g0512300</name>
    <name evidence="1" type="ORF">OSNPB_020512300</name>
</gene>
<protein>
    <submittedName>
        <fullName evidence="1">Os02g0512300 protein</fullName>
    </submittedName>
</protein>